<dbReference type="GO" id="GO:0022416">
    <property type="term" value="P:chaeta development"/>
    <property type="evidence" value="ECO:0007669"/>
    <property type="project" value="EnsemblMetazoa"/>
</dbReference>
<dbReference type="GO" id="GO:0035006">
    <property type="term" value="P:melanization defense response"/>
    <property type="evidence" value="ECO:0007669"/>
    <property type="project" value="EnsemblMetazoa"/>
</dbReference>
<evidence type="ECO:0000256" key="1">
    <source>
        <dbReference type="ARBA" id="ARBA00010134"/>
    </source>
</evidence>
<evidence type="ECO:0000259" key="10">
    <source>
        <dbReference type="PROSITE" id="PS50207"/>
    </source>
</evidence>
<dbReference type="GO" id="GO:0005886">
    <property type="term" value="C:plasma membrane"/>
    <property type="evidence" value="ECO:0007669"/>
    <property type="project" value="EnsemblMetazoa"/>
</dbReference>
<dbReference type="InterPro" id="IPR033139">
    <property type="entry name" value="Caspase_cys_AS"/>
</dbReference>
<evidence type="ECO:0000256" key="8">
    <source>
        <dbReference type="RuleBase" id="RU003971"/>
    </source>
</evidence>
<dbReference type="GO" id="GO:0035070">
    <property type="term" value="P:salivary gland histolysis"/>
    <property type="evidence" value="ECO:0007669"/>
    <property type="project" value="EnsemblMetazoa"/>
</dbReference>
<dbReference type="OMA" id="EHGELYG"/>
<evidence type="ECO:0000259" key="11">
    <source>
        <dbReference type="PROSITE" id="PS50208"/>
    </source>
</evidence>
<dbReference type="InterPro" id="IPR001309">
    <property type="entry name" value="Pept_C14_p20"/>
</dbReference>
<dbReference type="PROSITE" id="PS01122">
    <property type="entry name" value="CASPASE_CYS"/>
    <property type="match status" value="1"/>
</dbReference>
<dbReference type="Proteomes" id="UP000008744">
    <property type="component" value="Unassembled WGS sequence"/>
</dbReference>
<keyword evidence="5" id="KW-0788">Thiol protease</keyword>
<dbReference type="InterPro" id="IPR002398">
    <property type="entry name" value="Pept_C14"/>
</dbReference>
<dbReference type="GO" id="GO:0007516">
    <property type="term" value="P:hemocyte development"/>
    <property type="evidence" value="ECO:0007669"/>
    <property type="project" value="EnsemblMetazoa"/>
</dbReference>
<feature type="domain" description="Caspase family p20" evidence="11">
    <location>
        <begin position="200"/>
        <end position="328"/>
    </location>
</feature>
<dbReference type="InterPro" id="IPR029030">
    <property type="entry name" value="Caspase-like_dom_sf"/>
</dbReference>
<feature type="compositionally biased region" description="Basic and acidic residues" evidence="9">
    <location>
        <begin position="172"/>
        <end position="183"/>
    </location>
</feature>
<evidence type="ECO:0000256" key="7">
    <source>
        <dbReference type="PIRSR" id="PIRSR038001-1"/>
    </source>
</evidence>
<feature type="active site" evidence="7">
    <location>
        <position position="324"/>
    </location>
</feature>
<name>B4H3H9_DROPE</name>
<dbReference type="PROSITE" id="PS50208">
    <property type="entry name" value="CASPASE_P20"/>
    <property type="match status" value="1"/>
</dbReference>
<organism evidence="13">
    <name type="scientific">Drosophila persimilis</name>
    <name type="common">Fruit fly</name>
    <dbReference type="NCBI Taxonomy" id="7234"/>
    <lineage>
        <taxon>Eukaryota</taxon>
        <taxon>Metazoa</taxon>
        <taxon>Ecdysozoa</taxon>
        <taxon>Arthropoda</taxon>
        <taxon>Hexapoda</taxon>
        <taxon>Insecta</taxon>
        <taxon>Pterygota</taxon>
        <taxon>Neoptera</taxon>
        <taxon>Endopterygota</taxon>
        <taxon>Diptera</taxon>
        <taxon>Brachycera</taxon>
        <taxon>Muscomorpha</taxon>
        <taxon>Ephydroidea</taxon>
        <taxon>Drosophilidae</taxon>
        <taxon>Drosophila</taxon>
        <taxon>Sophophora</taxon>
    </lineage>
</organism>
<evidence type="ECO:0000256" key="3">
    <source>
        <dbReference type="ARBA" id="ARBA00022703"/>
    </source>
</evidence>
<keyword evidence="2" id="KW-0645">Protease</keyword>
<dbReference type="InterPro" id="IPR015917">
    <property type="entry name" value="Pept_C14A"/>
</dbReference>
<dbReference type="InterPro" id="IPR011029">
    <property type="entry name" value="DEATH-like_dom_sf"/>
</dbReference>
<dbReference type="Gene3D" id="1.10.533.10">
    <property type="entry name" value="Death Domain, Fas"/>
    <property type="match status" value="1"/>
</dbReference>
<dbReference type="OrthoDB" id="6097640at2759"/>
<proteinExistence type="inferred from homology"/>
<dbReference type="SUPFAM" id="SSF47986">
    <property type="entry name" value="DEATH domain"/>
    <property type="match status" value="1"/>
</dbReference>
<dbReference type="HOGENOM" id="CLU_036904_5_2_1"/>
<keyword evidence="4" id="KW-0378">Hydrolase</keyword>
<gene>
    <name evidence="12" type="primary">Dper\GL12563</name>
    <name evidence="12" type="ORF">Dper_GL12563</name>
</gene>
<dbReference type="GO" id="GO:0035234">
    <property type="term" value="P:ectopic germ cell programmed cell death"/>
    <property type="evidence" value="ECO:0007669"/>
    <property type="project" value="EnsemblMetazoa"/>
</dbReference>
<dbReference type="SMR" id="B4H3H9"/>
<dbReference type="InterPro" id="IPR011600">
    <property type="entry name" value="Pept_C14_caspase"/>
</dbReference>
<evidence type="ECO:0000256" key="2">
    <source>
        <dbReference type="ARBA" id="ARBA00022670"/>
    </source>
</evidence>
<evidence type="ECO:0000313" key="13">
    <source>
        <dbReference type="Proteomes" id="UP000008744"/>
    </source>
</evidence>
<dbReference type="GO" id="GO:0016322">
    <property type="term" value="P:neuron remodeling"/>
    <property type="evidence" value="ECO:0007669"/>
    <property type="project" value="EnsemblMetazoa"/>
</dbReference>
<feature type="domain" description="Caspase family p10" evidence="10">
    <location>
        <begin position="364"/>
        <end position="452"/>
    </location>
</feature>
<dbReference type="GO" id="GO:0045476">
    <property type="term" value="P:nurse cell apoptotic process"/>
    <property type="evidence" value="ECO:0007669"/>
    <property type="project" value="EnsemblMetazoa"/>
</dbReference>
<feature type="region of interest" description="Disordered" evidence="9">
    <location>
        <begin position="162"/>
        <end position="183"/>
    </location>
</feature>
<dbReference type="GO" id="GO:0031638">
    <property type="term" value="P:zymogen activation"/>
    <property type="evidence" value="ECO:0007669"/>
    <property type="project" value="EnsemblMetazoa"/>
</dbReference>
<evidence type="ECO:0000313" key="12">
    <source>
        <dbReference type="EMBL" id="EDW30919.1"/>
    </source>
</evidence>
<dbReference type="GO" id="GO:0097194">
    <property type="term" value="P:execution phase of apoptosis"/>
    <property type="evidence" value="ECO:0007669"/>
    <property type="project" value="EnsemblMetazoa"/>
</dbReference>
<dbReference type="GO" id="GO:0005634">
    <property type="term" value="C:nucleus"/>
    <property type="evidence" value="ECO:0007669"/>
    <property type="project" value="EnsemblMetazoa"/>
</dbReference>
<keyword evidence="13" id="KW-1185">Reference proteome</keyword>
<dbReference type="PANTHER" id="PTHR47901:SF8">
    <property type="entry name" value="CASPASE-3"/>
    <property type="match status" value="1"/>
</dbReference>
<evidence type="ECO:0000256" key="4">
    <source>
        <dbReference type="ARBA" id="ARBA00022801"/>
    </source>
</evidence>
<dbReference type="SMART" id="SM00115">
    <property type="entry name" value="CASc"/>
    <property type="match status" value="1"/>
</dbReference>
<dbReference type="GO" id="GO:0007291">
    <property type="term" value="P:sperm individualization"/>
    <property type="evidence" value="ECO:0007669"/>
    <property type="project" value="EnsemblMetazoa"/>
</dbReference>
<dbReference type="GO" id="GO:0007417">
    <property type="term" value="P:central nervous system development"/>
    <property type="evidence" value="ECO:0007669"/>
    <property type="project" value="EnsemblMetazoa"/>
</dbReference>
<dbReference type="GO" id="GO:0008285">
    <property type="term" value="P:negative regulation of cell population proliferation"/>
    <property type="evidence" value="ECO:0007669"/>
    <property type="project" value="EnsemblMetazoa"/>
</dbReference>
<evidence type="ECO:0000256" key="6">
    <source>
        <dbReference type="ARBA" id="ARBA00023145"/>
    </source>
</evidence>
<dbReference type="InterPro" id="IPR002138">
    <property type="entry name" value="Pept_C14_p10"/>
</dbReference>
<keyword evidence="3" id="KW-0053">Apoptosis</keyword>
<dbReference type="GO" id="GO:0046667">
    <property type="term" value="P:compound eye retinal cell programmed cell death"/>
    <property type="evidence" value="ECO:0007669"/>
    <property type="project" value="EnsemblMetazoa"/>
</dbReference>
<dbReference type="KEGG" id="dpe:6600243"/>
<dbReference type="GO" id="GO:0008340">
    <property type="term" value="P:determination of adult lifespan"/>
    <property type="evidence" value="ECO:0007669"/>
    <property type="project" value="EnsemblMetazoa"/>
</dbReference>
<dbReference type="GO" id="GO:0043293">
    <property type="term" value="C:apoptosome"/>
    <property type="evidence" value="ECO:0007669"/>
    <property type="project" value="EnsemblMetazoa"/>
</dbReference>
<dbReference type="PRINTS" id="PR00376">
    <property type="entry name" value="IL1BCENZYME"/>
</dbReference>
<dbReference type="Pfam" id="PF00656">
    <property type="entry name" value="Peptidase_C14"/>
    <property type="match status" value="1"/>
</dbReference>
<dbReference type="CDD" id="cd01671">
    <property type="entry name" value="CARD"/>
    <property type="match status" value="1"/>
</dbReference>
<protein>
    <submittedName>
        <fullName evidence="12">GL12563</fullName>
    </submittedName>
</protein>
<evidence type="ECO:0000256" key="5">
    <source>
        <dbReference type="ARBA" id="ARBA00022807"/>
    </source>
</evidence>
<dbReference type="MEROPS" id="C14.019"/>
<comment type="similarity">
    <text evidence="1 8">Belongs to the peptidase C14A family.</text>
</comment>
<evidence type="ECO:0000256" key="9">
    <source>
        <dbReference type="SAM" id="MobiDB-lite"/>
    </source>
</evidence>
<dbReference type="GO" id="GO:0042803">
    <property type="term" value="F:protein homodimerization activity"/>
    <property type="evidence" value="ECO:0007669"/>
    <property type="project" value="EnsemblMetazoa"/>
</dbReference>
<dbReference type="GO" id="GO:0008258">
    <property type="term" value="P:head involution"/>
    <property type="evidence" value="ECO:0007669"/>
    <property type="project" value="EnsemblMetazoa"/>
</dbReference>
<dbReference type="PhylomeDB" id="B4H3H9"/>
<dbReference type="PROSITE" id="PS50207">
    <property type="entry name" value="CASPASE_P10"/>
    <property type="match status" value="1"/>
</dbReference>
<dbReference type="CDD" id="cd00032">
    <property type="entry name" value="CASc"/>
    <property type="match status" value="1"/>
</dbReference>
<dbReference type="GO" id="GO:0048813">
    <property type="term" value="P:dendrite morphogenesis"/>
    <property type="evidence" value="ECO:0007669"/>
    <property type="project" value="EnsemblMetazoa"/>
</dbReference>
<sequence>MQHSRREIGMLQKHRDHINEHLDELVKCTNYTRIREECVRINLLSPDMLRNVEDLSGAGFNMSKEDSQLEQHRRLLIKITKRGPAAYNQLITVLRNVGSLQAVKLLEDVSEQNSGSPFISINERKITRKSADIVDTPSPSPTATADRNGACVSKREYNEAGGPLIPYTEPVDGQKRDVKKSDRVHTDEVVGTYNMQSQHYRGVLLMINIIDFPDTERKRNGAEVDSDSLIHLFREMGFTIFAYNNMNQEQFFDTLGKVTSSKYAQQTECFVMVLMTHGERVGEMDKVEFGDGSVVDVHKIKNYFQASVSPYLVHKPKVLIFPFCRGREADLGQRINHFDSIGTAASRLSRQEETVVETEGRPSTYTNVPSLSDTLVCYASTPGYVTHRDAESGSWYIQTFCDMMADHAHNTPVEDILKKTNELVGHMRTSKGSMQTGSFDNLGFNKKLYFNPGFYTE</sequence>
<dbReference type="STRING" id="7234.B4H3H9"/>
<dbReference type="eggNOG" id="KOG3573">
    <property type="taxonomic scope" value="Eukaryota"/>
</dbReference>
<dbReference type="Gene3D" id="3.40.50.1460">
    <property type="match status" value="1"/>
</dbReference>
<reference evidence="12 13" key="1">
    <citation type="journal article" date="2007" name="Nature">
        <title>Evolution of genes and genomes on the Drosophila phylogeny.</title>
        <authorList>
            <consortium name="Drosophila 12 Genomes Consortium"/>
            <person name="Clark A.G."/>
            <person name="Eisen M.B."/>
            <person name="Smith D.R."/>
            <person name="Bergman C.M."/>
            <person name="Oliver B."/>
            <person name="Markow T.A."/>
            <person name="Kaufman T.C."/>
            <person name="Kellis M."/>
            <person name="Gelbart W."/>
            <person name="Iyer V.N."/>
            <person name="Pollard D.A."/>
            <person name="Sackton T.B."/>
            <person name="Larracuente A.M."/>
            <person name="Singh N.D."/>
            <person name="Abad J.P."/>
            <person name="Abt D.N."/>
            <person name="Adryan B."/>
            <person name="Aguade M."/>
            <person name="Akashi H."/>
            <person name="Anderson W.W."/>
            <person name="Aquadro C.F."/>
            <person name="Ardell D.H."/>
            <person name="Arguello R."/>
            <person name="Artieri C.G."/>
            <person name="Barbash D.A."/>
            <person name="Barker D."/>
            <person name="Barsanti P."/>
            <person name="Batterham P."/>
            <person name="Batzoglou S."/>
            <person name="Begun D."/>
            <person name="Bhutkar A."/>
            <person name="Blanco E."/>
            <person name="Bosak S.A."/>
            <person name="Bradley R.K."/>
            <person name="Brand A.D."/>
            <person name="Brent M.R."/>
            <person name="Brooks A.N."/>
            <person name="Brown R.H."/>
            <person name="Butlin R.K."/>
            <person name="Caggese C."/>
            <person name="Calvi B.R."/>
            <person name="Bernardo de Carvalho A."/>
            <person name="Caspi A."/>
            <person name="Castrezana S."/>
            <person name="Celniker S.E."/>
            <person name="Chang J.L."/>
            <person name="Chapple C."/>
            <person name="Chatterji S."/>
            <person name="Chinwalla A."/>
            <person name="Civetta A."/>
            <person name="Clifton S.W."/>
            <person name="Comeron J.M."/>
            <person name="Costello J.C."/>
            <person name="Coyne J.A."/>
            <person name="Daub J."/>
            <person name="David R.G."/>
            <person name="Delcher A.L."/>
            <person name="Delehaunty K."/>
            <person name="Do C.B."/>
            <person name="Ebling H."/>
            <person name="Edwards K."/>
            <person name="Eickbush T."/>
            <person name="Evans J.D."/>
            <person name="Filipski A."/>
            <person name="Findeiss S."/>
            <person name="Freyhult E."/>
            <person name="Fulton L."/>
            <person name="Fulton R."/>
            <person name="Garcia A.C."/>
            <person name="Gardiner A."/>
            <person name="Garfield D.A."/>
            <person name="Garvin B.E."/>
            <person name="Gibson G."/>
            <person name="Gilbert D."/>
            <person name="Gnerre S."/>
            <person name="Godfrey J."/>
            <person name="Good R."/>
            <person name="Gotea V."/>
            <person name="Gravely B."/>
            <person name="Greenberg A.J."/>
            <person name="Griffiths-Jones S."/>
            <person name="Gross S."/>
            <person name="Guigo R."/>
            <person name="Gustafson E.A."/>
            <person name="Haerty W."/>
            <person name="Hahn M.W."/>
            <person name="Halligan D.L."/>
            <person name="Halpern A.L."/>
            <person name="Halter G.M."/>
            <person name="Han M.V."/>
            <person name="Heger A."/>
            <person name="Hillier L."/>
            <person name="Hinrichs A.S."/>
            <person name="Holmes I."/>
            <person name="Hoskins R.A."/>
            <person name="Hubisz M.J."/>
            <person name="Hultmark D."/>
            <person name="Huntley M.A."/>
            <person name="Jaffe D.B."/>
            <person name="Jagadeeshan S."/>
            <person name="Jeck W.R."/>
            <person name="Johnson J."/>
            <person name="Jones C.D."/>
            <person name="Jordan W.C."/>
            <person name="Karpen G.H."/>
            <person name="Kataoka E."/>
            <person name="Keightley P.D."/>
            <person name="Kheradpour P."/>
            <person name="Kirkness E.F."/>
            <person name="Koerich L.B."/>
            <person name="Kristiansen K."/>
            <person name="Kudrna D."/>
            <person name="Kulathinal R.J."/>
            <person name="Kumar S."/>
            <person name="Kwok R."/>
            <person name="Lander E."/>
            <person name="Langley C.H."/>
            <person name="Lapoint R."/>
            <person name="Lazzaro B.P."/>
            <person name="Lee S.J."/>
            <person name="Levesque L."/>
            <person name="Li R."/>
            <person name="Lin C.F."/>
            <person name="Lin M.F."/>
            <person name="Lindblad-Toh K."/>
            <person name="Llopart A."/>
            <person name="Long M."/>
            <person name="Low L."/>
            <person name="Lozovsky E."/>
            <person name="Lu J."/>
            <person name="Luo M."/>
            <person name="Machado C.A."/>
            <person name="Makalowski W."/>
            <person name="Marzo M."/>
            <person name="Matsuda M."/>
            <person name="Matzkin L."/>
            <person name="McAllister B."/>
            <person name="McBride C.S."/>
            <person name="McKernan B."/>
            <person name="McKernan K."/>
            <person name="Mendez-Lago M."/>
            <person name="Minx P."/>
            <person name="Mollenhauer M.U."/>
            <person name="Montooth K."/>
            <person name="Mount S.M."/>
            <person name="Mu X."/>
            <person name="Myers E."/>
            <person name="Negre B."/>
            <person name="Newfeld S."/>
            <person name="Nielsen R."/>
            <person name="Noor M.A."/>
            <person name="O'Grady P."/>
            <person name="Pachter L."/>
            <person name="Papaceit M."/>
            <person name="Parisi M.J."/>
            <person name="Parisi M."/>
            <person name="Parts L."/>
            <person name="Pedersen J.S."/>
            <person name="Pesole G."/>
            <person name="Phillippy A.M."/>
            <person name="Ponting C.P."/>
            <person name="Pop M."/>
            <person name="Porcelli D."/>
            <person name="Powell J.R."/>
            <person name="Prohaska S."/>
            <person name="Pruitt K."/>
            <person name="Puig M."/>
            <person name="Quesneville H."/>
            <person name="Ram K.R."/>
            <person name="Rand D."/>
            <person name="Rasmussen M.D."/>
            <person name="Reed L.K."/>
            <person name="Reenan R."/>
            <person name="Reily A."/>
            <person name="Remington K.A."/>
            <person name="Rieger T.T."/>
            <person name="Ritchie M.G."/>
            <person name="Robin C."/>
            <person name="Rogers Y.H."/>
            <person name="Rohde C."/>
            <person name="Rozas J."/>
            <person name="Rubenfield M.J."/>
            <person name="Ruiz A."/>
            <person name="Russo S."/>
            <person name="Salzberg S.L."/>
            <person name="Sanchez-Gracia A."/>
            <person name="Saranga D.J."/>
            <person name="Sato H."/>
            <person name="Schaeffer S.W."/>
            <person name="Schatz M.C."/>
            <person name="Schlenke T."/>
            <person name="Schwartz R."/>
            <person name="Segarra C."/>
            <person name="Singh R.S."/>
            <person name="Sirot L."/>
            <person name="Sirota M."/>
            <person name="Sisneros N.B."/>
            <person name="Smith C.D."/>
            <person name="Smith T.F."/>
            <person name="Spieth J."/>
            <person name="Stage D.E."/>
            <person name="Stark A."/>
            <person name="Stephan W."/>
            <person name="Strausberg R.L."/>
            <person name="Strempel S."/>
            <person name="Sturgill D."/>
            <person name="Sutton G."/>
            <person name="Sutton G.G."/>
            <person name="Tao W."/>
            <person name="Teichmann S."/>
            <person name="Tobari Y.N."/>
            <person name="Tomimura Y."/>
            <person name="Tsolas J.M."/>
            <person name="Valente V.L."/>
            <person name="Venter E."/>
            <person name="Venter J.C."/>
            <person name="Vicario S."/>
            <person name="Vieira F.G."/>
            <person name="Vilella A.J."/>
            <person name="Villasante A."/>
            <person name="Walenz B."/>
            <person name="Wang J."/>
            <person name="Wasserman M."/>
            <person name="Watts T."/>
            <person name="Wilson D."/>
            <person name="Wilson R.K."/>
            <person name="Wing R.A."/>
            <person name="Wolfner M.F."/>
            <person name="Wong A."/>
            <person name="Wong G.K."/>
            <person name="Wu C.I."/>
            <person name="Wu G."/>
            <person name="Yamamoto D."/>
            <person name="Yang H.P."/>
            <person name="Yang S.P."/>
            <person name="Yorke J.A."/>
            <person name="Yoshida K."/>
            <person name="Zdobnov E."/>
            <person name="Zhang P."/>
            <person name="Zhang Y."/>
            <person name="Zimin A.V."/>
            <person name="Baldwin J."/>
            <person name="Abdouelleil A."/>
            <person name="Abdulkadir J."/>
            <person name="Abebe A."/>
            <person name="Abera B."/>
            <person name="Abreu J."/>
            <person name="Acer S.C."/>
            <person name="Aftuck L."/>
            <person name="Alexander A."/>
            <person name="An P."/>
            <person name="Anderson E."/>
            <person name="Anderson S."/>
            <person name="Arachi H."/>
            <person name="Azer M."/>
            <person name="Bachantsang P."/>
            <person name="Barry A."/>
            <person name="Bayul T."/>
            <person name="Berlin A."/>
            <person name="Bessette D."/>
            <person name="Bloom T."/>
            <person name="Blye J."/>
            <person name="Boguslavskiy L."/>
            <person name="Bonnet C."/>
            <person name="Boukhgalter B."/>
            <person name="Bourzgui I."/>
            <person name="Brown A."/>
            <person name="Cahill P."/>
            <person name="Channer S."/>
            <person name="Cheshatsang Y."/>
            <person name="Chuda L."/>
            <person name="Citroen M."/>
            <person name="Collymore A."/>
            <person name="Cooke P."/>
            <person name="Costello M."/>
            <person name="D'Aco K."/>
            <person name="Daza R."/>
            <person name="De Haan G."/>
            <person name="DeGray S."/>
            <person name="DeMaso C."/>
            <person name="Dhargay N."/>
            <person name="Dooley K."/>
            <person name="Dooley E."/>
            <person name="Doricent M."/>
            <person name="Dorje P."/>
            <person name="Dorjee K."/>
            <person name="Dupes A."/>
            <person name="Elong R."/>
            <person name="Falk J."/>
            <person name="Farina A."/>
            <person name="Faro S."/>
            <person name="Ferguson D."/>
            <person name="Fisher S."/>
            <person name="Foley C.D."/>
            <person name="Franke A."/>
            <person name="Friedrich D."/>
            <person name="Gadbois L."/>
            <person name="Gearin G."/>
            <person name="Gearin C.R."/>
            <person name="Giannoukos G."/>
            <person name="Goode T."/>
            <person name="Graham J."/>
            <person name="Grandbois E."/>
            <person name="Grewal S."/>
            <person name="Gyaltsen K."/>
            <person name="Hafez N."/>
            <person name="Hagos B."/>
            <person name="Hall J."/>
            <person name="Henson C."/>
            <person name="Hollinger A."/>
            <person name="Honan T."/>
            <person name="Huard M.D."/>
            <person name="Hughes L."/>
            <person name="Hurhula B."/>
            <person name="Husby M.E."/>
            <person name="Kamat A."/>
            <person name="Kanga B."/>
            <person name="Kashin S."/>
            <person name="Khazanovich D."/>
            <person name="Kisner P."/>
            <person name="Lance K."/>
            <person name="Lara M."/>
            <person name="Lee W."/>
            <person name="Lennon N."/>
            <person name="Letendre F."/>
            <person name="LeVine R."/>
            <person name="Lipovsky A."/>
            <person name="Liu X."/>
            <person name="Liu J."/>
            <person name="Liu S."/>
            <person name="Lokyitsang T."/>
            <person name="Lokyitsang Y."/>
            <person name="Lubonja R."/>
            <person name="Lui A."/>
            <person name="MacDonald P."/>
            <person name="Magnisalis V."/>
            <person name="Maru K."/>
            <person name="Matthews C."/>
            <person name="McCusker W."/>
            <person name="McDonough S."/>
            <person name="Mehta T."/>
            <person name="Meldrim J."/>
            <person name="Meneus L."/>
            <person name="Mihai O."/>
            <person name="Mihalev A."/>
            <person name="Mihova T."/>
            <person name="Mittelman R."/>
            <person name="Mlenga V."/>
            <person name="Montmayeur A."/>
            <person name="Mulrain L."/>
            <person name="Navidi A."/>
            <person name="Naylor J."/>
            <person name="Negash T."/>
            <person name="Nguyen T."/>
            <person name="Nguyen N."/>
            <person name="Nicol R."/>
            <person name="Norbu C."/>
            <person name="Norbu N."/>
            <person name="Novod N."/>
            <person name="O'Neill B."/>
            <person name="Osman S."/>
            <person name="Markiewicz E."/>
            <person name="Oyono O.L."/>
            <person name="Patti C."/>
            <person name="Phunkhang P."/>
            <person name="Pierre F."/>
            <person name="Priest M."/>
            <person name="Raghuraman S."/>
            <person name="Rege F."/>
            <person name="Reyes R."/>
            <person name="Rise C."/>
            <person name="Rogov P."/>
            <person name="Ross K."/>
            <person name="Ryan E."/>
            <person name="Settipalli S."/>
            <person name="Shea T."/>
            <person name="Sherpa N."/>
            <person name="Shi L."/>
            <person name="Shih D."/>
            <person name="Sparrow T."/>
            <person name="Spaulding J."/>
            <person name="Stalker J."/>
            <person name="Stange-Thomann N."/>
            <person name="Stavropoulos S."/>
            <person name="Stone C."/>
            <person name="Strader C."/>
            <person name="Tesfaye S."/>
            <person name="Thomson T."/>
            <person name="Thoulutsang Y."/>
            <person name="Thoulutsang D."/>
            <person name="Topham K."/>
            <person name="Topping I."/>
            <person name="Tsamla T."/>
            <person name="Vassiliev H."/>
            <person name="Vo A."/>
            <person name="Wangchuk T."/>
            <person name="Wangdi T."/>
            <person name="Weiand M."/>
            <person name="Wilkinson J."/>
            <person name="Wilson A."/>
            <person name="Yadav S."/>
            <person name="Young G."/>
            <person name="Yu Q."/>
            <person name="Zembek L."/>
            <person name="Zhong D."/>
            <person name="Zimmer A."/>
            <person name="Zwirko Z."/>
            <person name="Jaffe D.B."/>
            <person name="Alvarez P."/>
            <person name="Brockman W."/>
            <person name="Butler J."/>
            <person name="Chin C."/>
            <person name="Gnerre S."/>
            <person name="Grabherr M."/>
            <person name="Kleber M."/>
            <person name="Mauceli E."/>
            <person name="MacCallum I."/>
        </authorList>
    </citation>
    <scope>NUCLEOTIDE SEQUENCE [LARGE SCALE GENOMIC DNA]</scope>
    <source>
        <strain evidence="13">MSH-3 / Tucson 14011-0111.49</strain>
    </source>
</reference>
<dbReference type="PIRSF" id="PIRSF038001">
    <property type="entry name" value="Caspase_ICE"/>
    <property type="match status" value="1"/>
</dbReference>
<accession>B4H3H9</accession>
<dbReference type="GO" id="GO:0004197">
    <property type="term" value="F:cysteine-type endopeptidase activity"/>
    <property type="evidence" value="ECO:0007669"/>
    <property type="project" value="EnsemblMetazoa"/>
</dbReference>
<feature type="active site" evidence="7">
    <location>
        <position position="277"/>
    </location>
</feature>
<dbReference type="EMBL" id="CH479206">
    <property type="protein sequence ID" value="EDW30919.1"/>
    <property type="molecule type" value="Genomic_DNA"/>
</dbReference>
<dbReference type="PANTHER" id="PTHR47901">
    <property type="entry name" value="CASPASE RECRUITMENT DOMAIN-CONTAINING PROTEIN 18"/>
    <property type="match status" value="1"/>
</dbReference>
<dbReference type="AlphaFoldDB" id="B4H3H9"/>
<dbReference type="GO" id="GO:0016540">
    <property type="term" value="P:protein autoprocessing"/>
    <property type="evidence" value="ECO:0007669"/>
    <property type="project" value="EnsemblMetazoa"/>
</dbReference>
<dbReference type="SUPFAM" id="SSF52129">
    <property type="entry name" value="Caspase-like"/>
    <property type="match status" value="1"/>
</dbReference>
<keyword evidence="6" id="KW-0865">Zymogen</keyword>
<dbReference type="GO" id="GO:0097300">
    <property type="term" value="P:programmed necrotic cell death"/>
    <property type="evidence" value="ECO:0007669"/>
    <property type="project" value="EnsemblMetazoa"/>
</dbReference>